<evidence type="ECO:0000313" key="3">
    <source>
        <dbReference type="Proteomes" id="UP001500782"/>
    </source>
</evidence>
<feature type="domain" description="HMA" evidence="1">
    <location>
        <begin position="16"/>
        <end position="65"/>
    </location>
</feature>
<keyword evidence="3" id="KW-1185">Reference proteome</keyword>
<organism evidence="2 3">
    <name type="scientific">Bacillus carboniphilus</name>
    <dbReference type="NCBI Taxonomy" id="86663"/>
    <lineage>
        <taxon>Bacteria</taxon>
        <taxon>Bacillati</taxon>
        <taxon>Bacillota</taxon>
        <taxon>Bacilli</taxon>
        <taxon>Bacillales</taxon>
        <taxon>Bacillaceae</taxon>
        <taxon>Bacillus</taxon>
    </lineage>
</organism>
<comment type="caution">
    <text evidence="2">The sequence shown here is derived from an EMBL/GenBank/DDBJ whole genome shotgun (WGS) entry which is preliminary data.</text>
</comment>
<dbReference type="Gene3D" id="3.30.70.100">
    <property type="match status" value="1"/>
</dbReference>
<protein>
    <recommendedName>
        <fullName evidence="1">HMA domain-containing protein</fullName>
    </recommendedName>
</protein>
<sequence>MITHKLSVPNLKKEDEGKISEALHDVWGVRNVKINVQTGEVMISYDENAGSLEDFQQAIVDVGYDEVNKLEGTL</sequence>
<evidence type="ECO:0000259" key="1">
    <source>
        <dbReference type="Pfam" id="PF00403"/>
    </source>
</evidence>
<dbReference type="Proteomes" id="UP001500782">
    <property type="component" value="Unassembled WGS sequence"/>
</dbReference>
<proteinExistence type="predicted"/>
<reference evidence="2 3" key="1">
    <citation type="journal article" date="2019" name="Int. J. Syst. Evol. Microbiol.">
        <title>The Global Catalogue of Microorganisms (GCM) 10K type strain sequencing project: providing services to taxonomists for standard genome sequencing and annotation.</title>
        <authorList>
            <consortium name="The Broad Institute Genomics Platform"/>
            <consortium name="The Broad Institute Genome Sequencing Center for Infectious Disease"/>
            <person name="Wu L."/>
            <person name="Ma J."/>
        </authorList>
    </citation>
    <scope>NUCLEOTIDE SEQUENCE [LARGE SCALE GENOMIC DNA]</scope>
    <source>
        <strain evidence="2 3">JCM 9731</strain>
    </source>
</reference>
<dbReference type="EMBL" id="BAAADJ010000017">
    <property type="protein sequence ID" value="GAA0326065.1"/>
    <property type="molecule type" value="Genomic_DNA"/>
</dbReference>
<accession>A0ABN0W5Q7</accession>
<dbReference type="Pfam" id="PF00403">
    <property type="entry name" value="HMA"/>
    <property type="match status" value="1"/>
</dbReference>
<evidence type="ECO:0000313" key="2">
    <source>
        <dbReference type="EMBL" id="GAA0326065.1"/>
    </source>
</evidence>
<dbReference type="InterPro" id="IPR006121">
    <property type="entry name" value="HMA_dom"/>
</dbReference>
<name>A0ABN0W5Q7_9BACI</name>
<dbReference type="RefSeq" id="WP_343797954.1">
    <property type="nucleotide sequence ID" value="NZ_BAAADJ010000017.1"/>
</dbReference>
<dbReference type="SUPFAM" id="SSF55008">
    <property type="entry name" value="HMA, heavy metal-associated domain"/>
    <property type="match status" value="1"/>
</dbReference>
<gene>
    <name evidence="2" type="ORF">GCM10008967_15800</name>
</gene>
<dbReference type="InterPro" id="IPR036163">
    <property type="entry name" value="HMA_dom_sf"/>
</dbReference>